<protein>
    <recommendedName>
        <fullName evidence="4">DUF2214 domain-containing protein</fullName>
    </recommendedName>
</protein>
<dbReference type="EMBL" id="JBHRST010000004">
    <property type="protein sequence ID" value="MFC3096858.1"/>
    <property type="molecule type" value="Genomic_DNA"/>
</dbReference>
<evidence type="ECO:0008006" key="4">
    <source>
        <dbReference type="Google" id="ProtNLM"/>
    </source>
</evidence>
<evidence type="ECO:0000313" key="2">
    <source>
        <dbReference type="EMBL" id="MFC3096858.1"/>
    </source>
</evidence>
<keyword evidence="1" id="KW-0472">Membrane</keyword>
<feature type="transmembrane region" description="Helical" evidence="1">
    <location>
        <begin position="38"/>
        <end position="61"/>
    </location>
</feature>
<accession>A0ABV7E2V7</accession>
<dbReference type="Proteomes" id="UP001595456">
    <property type="component" value="Unassembled WGS sequence"/>
</dbReference>
<evidence type="ECO:0000256" key="1">
    <source>
        <dbReference type="SAM" id="Phobius"/>
    </source>
</evidence>
<dbReference type="RefSeq" id="WP_336925757.1">
    <property type="nucleotide sequence ID" value="NZ_JBANRO010000005.1"/>
</dbReference>
<keyword evidence="1" id="KW-1133">Transmembrane helix</keyword>
<name>A0ABV7E2V7_9SPHN</name>
<proteinExistence type="predicted"/>
<reference evidence="3" key="1">
    <citation type="journal article" date="2019" name="Int. J. Syst. Evol. Microbiol.">
        <title>The Global Catalogue of Microorganisms (GCM) 10K type strain sequencing project: providing services to taxonomists for standard genome sequencing and annotation.</title>
        <authorList>
            <consortium name="The Broad Institute Genomics Platform"/>
            <consortium name="The Broad Institute Genome Sequencing Center for Infectious Disease"/>
            <person name="Wu L."/>
            <person name="Ma J."/>
        </authorList>
    </citation>
    <scope>NUCLEOTIDE SEQUENCE [LARGE SCALE GENOMIC DNA]</scope>
    <source>
        <strain evidence="3">KCTC 52607</strain>
    </source>
</reference>
<comment type="caution">
    <text evidence="2">The sequence shown here is derived from an EMBL/GenBank/DDBJ whole genome shotgun (WGS) entry which is preliminary data.</text>
</comment>
<feature type="transmembrane region" description="Helical" evidence="1">
    <location>
        <begin position="73"/>
        <end position="93"/>
    </location>
</feature>
<feature type="transmembrane region" description="Helical" evidence="1">
    <location>
        <begin position="105"/>
        <end position="124"/>
    </location>
</feature>
<gene>
    <name evidence="2" type="ORF">ACFODU_03480</name>
</gene>
<keyword evidence="1" id="KW-0812">Transmembrane</keyword>
<keyword evidence="3" id="KW-1185">Reference proteome</keyword>
<sequence length="179" mass="19345">MTYPADPLLDPVKIVNWAIDTGLFDIAYSSWGWPLAEVVHFTGLTLLIGTVGVVDARMLGAFRGLSLPALHRLVPFGVLGFGLSAASGVVFVASSPDQYLYNPAFQLKMAVMALAGVNMALFYATTARKLARLGPHDAIPRAARWFAGISLASWLFVIAAGRVITAFRPPAWFWCGWCS</sequence>
<organism evidence="2 3">
    <name type="scientific">Alteraurantiacibacter palmitatis</name>
    <dbReference type="NCBI Taxonomy" id="2054628"/>
    <lineage>
        <taxon>Bacteria</taxon>
        <taxon>Pseudomonadati</taxon>
        <taxon>Pseudomonadota</taxon>
        <taxon>Alphaproteobacteria</taxon>
        <taxon>Sphingomonadales</taxon>
        <taxon>Erythrobacteraceae</taxon>
        <taxon>Alteraurantiacibacter</taxon>
    </lineage>
</organism>
<feature type="transmembrane region" description="Helical" evidence="1">
    <location>
        <begin position="145"/>
        <end position="164"/>
    </location>
</feature>
<evidence type="ECO:0000313" key="3">
    <source>
        <dbReference type="Proteomes" id="UP001595456"/>
    </source>
</evidence>